<gene>
    <name evidence="1" type="ORF">Glove_228g51</name>
</gene>
<sequence length="92" mass="10729">MAPDQSMKSLILPSRTILVQELSTCITEQTKPFSPLSCMNMKFSLGNSRGYNPLVWNANRLWWVEKKPMITLFSHRKMDSISSRVKIRERQL</sequence>
<name>A0A397II09_9GLOM</name>
<dbReference type="EMBL" id="PQFF01000211">
    <property type="protein sequence ID" value="RHZ73888.1"/>
    <property type="molecule type" value="Genomic_DNA"/>
</dbReference>
<accession>A0A397II09</accession>
<dbReference type="OrthoDB" id="2490034at2759"/>
<evidence type="ECO:0000313" key="1">
    <source>
        <dbReference type="EMBL" id="RHZ73888.1"/>
    </source>
</evidence>
<keyword evidence="2" id="KW-1185">Reference proteome</keyword>
<evidence type="ECO:0000313" key="2">
    <source>
        <dbReference type="Proteomes" id="UP000266861"/>
    </source>
</evidence>
<proteinExistence type="predicted"/>
<dbReference type="AlphaFoldDB" id="A0A397II09"/>
<reference evidence="1 2" key="1">
    <citation type="submission" date="2018-08" db="EMBL/GenBank/DDBJ databases">
        <title>Genome and evolution of the arbuscular mycorrhizal fungus Diversispora epigaea (formerly Glomus versiforme) and its bacterial endosymbionts.</title>
        <authorList>
            <person name="Sun X."/>
            <person name="Fei Z."/>
            <person name="Harrison M."/>
        </authorList>
    </citation>
    <scope>NUCLEOTIDE SEQUENCE [LARGE SCALE GENOMIC DNA]</scope>
    <source>
        <strain evidence="1 2">IT104</strain>
    </source>
</reference>
<dbReference type="Proteomes" id="UP000266861">
    <property type="component" value="Unassembled WGS sequence"/>
</dbReference>
<protein>
    <submittedName>
        <fullName evidence="1">Uncharacterized protein</fullName>
    </submittedName>
</protein>
<comment type="caution">
    <text evidence="1">The sequence shown here is derived from an EMBL/GenBank/DDBJ whole genome shotgun (WGS) entry which is preliminary data.</text>
</comment>
<organism evidence="1 2">
    <name type="scientific">Diversispora epigaea</name>
    <dbReference type="NCBI Taxonomy" id="1348612"/>
    <lineage>
        <taxon>Eukaryota</taxon>
        <taxon>Fungi</taxon>
        <taxon>Fungi incertae sedis</taxon>
        <taxon>Mucoromycota</taxon>
        <taxon>Glomeromycotina</taxon>
        <taxon>Glomeromycetes</taxon>
        <taxon>Diversisporales</taxon>
        <taxon>Diversisporaceae</taxon>
        <taxon>Diversispora</taxon>
    </lineage>
</organism>